<keyword evidence="4" id="KW-1185">Reference proteome</keyword>
<feature type="compositionally biased region" description="Acidic residues" evidence="1">
    <location>
        <begin position="28"/>
        <end position="54"/>
    </location>
</feature>
<feature type="compositionally biased region" description="Basic and acidic residues" evidence="1">
    <location>
        <begin position="56"/>
        <end position="72"/>
    </location>
</feature>
<organism evidence="3 4">
    <name type="scientific">Microthlaspi erraticum</name>
    <dbReference type="NCBI Taxonomy" id="1685480"/>
    <lineage>
        <taxon>Eukaryota</taxon>
        <taxon>Viridiplantae</taxon>
        <taxon>Streptophyta</taxon>
        <taxon>Embryophyta</taxon>
        <taxon>Tracheophyta</taxon>
        <taxon>Spermatophyta</taxon>
        <taxon>Magnoliopsida</taxon>
        <taxon>eudicotyledons</taxon>
        <taxon>Gunneridae</taxon>
        <taxon>Pentapetalae</taxon>
        <taxon>rosids</taxon>
        <taxon>malvids</taxon>
        <taxon>Brassicales</taxon>
        <taxon>Brassicaceae</taxon>
        <taxon>Coluteocarpeae</taxon>
        <taxon>Microthlaspi</taxon>
    </lineage>
</organism>
<evidence type="ECO:0000256" key="1">
    <source>
        <dbReference type="SAM" id="MobiDB-lite"/>
    </source>
</evidence>
<feature type="region of interest" description="Disordered" evidence="1">
    <location>
        <begin position="23"/>
        <end position="72"/>
    </location>
</feature>
<dbReference type="PANTHER" id="PTHR33710:SF79">
    <property type="entry name" value="OS06G0205337 PROTEIN"/>
    <property type="match status" value="1"/>
</dbReference>
<dbReference type="Pfam" id="PF03372">
    <property type="entry name" value="Exo_endo_phos"/>
    <property type="match status" value="1"/>
</dbReference>
<gene>
    <name evidence="3" type="ORF">MERR_LOCUS19419</name>
</gene>
<dbReference type="SUPFAM" id="SSF56219">
    <property type="entry name" value="DNase I-like"/>
    <property type="match status" value="1"/>
</dbReference>
<evidence type="ECO:0000313" key="4">
    <source>
        <dbReference type="Proteomes" id="UP000467841"/>
    </source>
</evidence>
<evidence type="ECO:0000313" key="3">
    <source>
        <dbReference type="EMBL" id="CAA7032184.1"/>
    </source>
</evidence>
<reference evidence="3" key="1">
    <citation type="submission" date="2020-01" db="EMBL/GenBank/DDBJ databases">
        <authorList>
            <person name="Mishra B."/>
        </authorList>
    </citation>
    <scope>NUCLEOTIDE SEQUENCE [LARGE SCALE GENOMIC DNA]</scope>
</reference>
<feature type="domain" description="Endonuclease/exonuclease/phosphatase" evidence="2">
    <location>
        <begin position="94"/>
        <end position="262"/>
    </location>
</feature>
<dbReference type="Gene3D" id="3.60.10.10">
    <property type="entry name" value="Endonuclease/exonuclease/phosphatase"/>
    <property type="match status" value="1"/>
</dbReference>
<comment type="caution">
    <text evidence="3">The sequence shown here is derived from an EMBL/GenBank/DDBJ whole genome shotgun (WGS) entry which is preliminary data.</text>
</comment>
<proteinExistence type="predicted"/>
<sequence length="524" mass="60299">MAKTGAGDKDEILVSPSKFLVLSAEGKVEEEDTDVEDDKQSEKEEEEELEDGEIDGTVKTKRTEKLEKPEVKETRAPKLAPSVLDDYSVIMNYEFSHLGRIWVVWRSNVRVTPFFKSGQMITCSIKIEGNDDEFFCSFVYASNFVDERKELWSDIRDHYDSPILRNKPWLIFGDFNEILDGEEHSSFENDPSTTTGMRDFQDLVRDCSLSDMASHGPLFTWSNKREHGLISKKLDRVLMNEHWPRSFPLSYSVFEAGGISDHLRCRIHLTLEIAPARKPFKFVNVVAELDSFLPVVDEYWKSTTPIFLSTSAMHRFTKKLKGLKPLIRTLAKEKMGNLSKKAKEAHEELCIAQEQSLLNPTSQNMEAEKIAFRRWENISVVEEKYLKQKSKLHWLKVGDRNNKYFHKGIEERRAHNTIREILCRDGQTATSGDAIKHEAEGFFREFLQYTPADYEGITIDSLQDLLPRCRDEDHAMLVRVVSAEEIKGVLFAMPNDKSPGPDGFTTEFFKKAWSPGHFGFWDGN</sequence>
<dbReference type="PANTHER" id="PTHR33710">
    <property type="entry name" value="BNAC02G09200D PROTEIN"/>
    <property type="match status" value="1"/>
</dbReference>
<dbReference type="InterPro" id="IPR036691">
    <property type="entry name" value="Endo/exonu/phosph_ase_sf"/>
</dbReference>
<dbReference type="AlphaFoldDB" id="A0A6D2IZR3"/>
<dbReference type="Proteomes" id="UP000467841">
    <property type="component" value="Unassembled WGS sequence"/>
</dbReference>
<dbReference type="OrthoDB" id="1111338at2759"/>
<name>A0A6D2IZR3_9BRAS</name>
<dbReference type="GO" id="GO:0003824">
    <property type="term" value="F:catalytic activity"/>
    <property type="evidence" value="ECO:0007669"/>
    <property type="project" value="InterPro"/>
</dbReference>
<accession>A0A6D2IZR3</accession>
<dbReference type="InterPro" id="IPR005135">
    <property type="entry name" value="Endo/exonuclease/phosphatase"/>
</dbReference>
<protein>
    <recommendedName>
        <fullName evidence="2">Endonuclease/exonuclease/phosphatase domain-containing protein</fullName>
    </recommendedName>
</protein>
<dbReference type="EMBL" id="CACVBM020001118">
    <property type="protein sequence ID" value="CAA7032184.1"/>
    <property type="molecule type" value="Genomic_DNA"/>
</dbReference>
<evidence type="ECO:0000259" key="2">
    <source>
        <dbReference type="Pfam" id="PF03372"/>
    </source>
</evidence>